<accession>A0A4U3MQW4</accession>
<dbReference type="PANTHER" id="PTHR48098:SF6">
    <property type="entry name" value="FERRI-BACILLIBACTIN ESTERASE BESA"/>
    <property type="match status" value="1"/>
</dbReference>
<dbReference type="RefSeq" id="WP_137245459.1">
    <property type="nucleotide sequence ID" value="NZ_SZQA01000002.1"/>
</dbReference>
<comment type="caution">
    <text evidence="1">The sequence shown here is derived from an EMBL/GenBank/DDBJ whole genome shotgun (WGS) entry which is preliminary data.</text>
</comment>
<dbReference type="SUPFAM" id="SSF53474">
    <property type="entry name" value="alpha/beta-Hydrolases"/>
    <property type="match status" value="1"/>
</dbReference>
<dbReference type="Proteomes" id="UP000308705">
    <property type="component" value="Unassembled WGS sequence"/>
</dbReference>
<dbReference type="AlphaFoldDB" id="A0A4U3MQW4"/>
<evidence type="ECO:0000313" key="1">
    <source>
        <dbReference type="EMBL" id="TKK90717.1"/>
    </source>
</evidence>
<protein>
    <recommendedName>
        <fullName evidence="3">Enterochelin esterase</fullName>
    </recommendedName>
</protein>
<dbReference type="Pfam" id="PF00756">
    <property type="entry name" value="Esterase"/>
    <property type="match status" value="1"/>
</dbReference>
<dbReference type="PANTHER" id="PTHR48098">
    <property type="entry name" value="ENTEROCHELIN ESTERASE-RELATED"/>
    <property type="match status" value="1"/>
</dbReference>
<dbReference type="InterPro" id="IPR000801">
    <property type="entry name" value="Esterase-like"/>
</dbReference>
<keyword evidence="2" id="KW-1185">Reference proteome</keyword>
<dbReference type="InterPro" id="IPR029058">
    <property type="entry name" value="AB_hydrolase_fold"/>
</dbReference>
<dbReference type="Gene3D" id="3.40.50.1820">
    <property type="entry name" value="alpha/beta hydrolase"/>
    <property type="match status" value="1"/>
</dbReference>
<evidence type="ECO:0000313" key="2">
    <source>
        <dbReference type="Proteomes" id="UP000308705"/>
    </source>
</evidence>
<proteinExistence type="predicted"/>
<gene>
    <name evidence="1" type="ORF">FDA94_02810</name>
</gene>
<reference evidence="1 2" key="1">
    <citation type="submission" date="2019-04" db="EMBL/GenBank/DDBJ databases">
        <title>Herbidospora sp. NEAU-GS14.nov., a novel actinomycete isolated from soil.</title>
        <authorList>
            <person name="Han L."/>
        </authorList>
    </citation>
    <scope>NUCLEOTIDE SEQUENCE [LARGE SCALE GENOMIC DNA]</scope>
    <source>
        <strain evidence="1 2">NEAU-GS14</strain>
    </source>
</reference>
<evidence type="ECO:0008006" key="3">
    <source>
        <dbReference type="Google" id="ProtNLM"/>
    </source>
</evidence>
<dbReference type="InterPro" id="IPR050583">
    <property type="entry name" value="Mycobacterial_A85_antigen"/>
</dbReference>
<dbReference type="EMBL" id="SZQA01000002">
    <property type="protein sequence ID" value="TKK90717.1"/>
    <property type="molecule type" value="Genomic_DNA"/>
</dbReference>
<name>A0A4U3MQW4_9ACTN</name>
<dbReference type="OrthoDB" id="9775130at2"/>
<sequence>MADRLDVWTYEIDGELEAAYDHAVTDDERAAAGRETVAQHLRSLVTANKIRAAENWSEKLPPDAEIRRVWTPRDPAALRARLDDDDLAVWSEDDVLHIVWRGSCEYPRISGGVQFLMWPVDGADDLWEVSLRIRRLDESVISVYVCPDAPTIVAEREWRGKLAPPALPEVSELQGTLEEHRLTFLGEPRTVALYVPPGTHGLIPAVCLADGQMLAAFAPVVEAAILAGTCPPVAVVGVFCAESGSGDPRSHEYLPAHDPERYAAHLAFVTDEVIPWADERFPASGVWLTAGASSGAVWALNAAQRRPDVFSGALGLSPGIPPETELHALTRNYVGGGTLESGFRWSADDWATKLSAAGAKVRHVEWAGGHDIYWWSQHFPPALTWLTVRPE</sequence>
<organism evidence="1 2">
    <name type="scientific">Herbidospora galbida</name>
    <dbReference type="NCBI Taxonomy" id="2575442"/>
    <lineage>
        <taxon>Bacteria</taxon>
        <taxon>Bacillati</taxon>
        <taxon>Actinomycetota</taxon>
        <taxon>Actinomycetes</taxon>
        <taxon>Streptosporangiales</taxon>
        <taxon>Streptosporangiaceae</taxon>
        <taxon>Herbidospora</taxon>
    </lineage>
</organism>